<dbReference type="AlphaFoldDB" id="A0A9W8S1N0"/>
<dbReference type="Pfam" id="PF00106">
    <property type="entry name" value="adh_short"/>
    <property type="match status" value="1"/>
</dbReference>
<dbReference type="InterPro" id="IPR051468">
    <property type="entry name" value="Fungal_SecMetab_SDRs"/>
</dbReference>
<dbReference type="PANTHER" id="PTHR43544:SF7">
    <property type="entry name" value="NADB-LER2"/>
    <property type="match status" value="1"/>
</dbReference>
<dbReference type="OrthoDB" id="9876299at2759"/>
<dbReference type="PRINTS" id="PR00081">
    <property type="entry name" value="GDHRDH"/>
</dbReference>
<organism evidence="4 5">
    <name type="scientific">Fusarium torreyae</name>
    <dbReference type="NCBI Taxonomy" id="1237075"/>
    <lineage>
        <taxon>Eukaryota</taxon>
        <taxon>Fungi</taxon>
        <taxon>Dikarya</taxon>
        <taxon>Ascomycota</taxon>
        <taxon>Pezizomycotina</taxon>
        <taxon>Sordariomycetes</taxon>
        <taxon>Hypocreomycetidae</taxon>
        <taxon>Hypocreales</taxon>
        <taxon>Nectriaceae</taxon>
        <taxon>Fusarium</taxon>
    </lineage>
</organism>
<gene>
    <name evidence="4" type="ORF">NW762_006245</name>
</gene>
<dbReference type="PANTHER" id="PTHR43544">
    <property type="entry name" value="SHORT-CHAIN DEHYDROGENASE/REDUCTASE"/>
    <property type="match status" value="1"/>
</dbReference>
<proteinExistence type="inferred from homology"/>
<name>A0A9W8S1N0_9HYPO</name>
<reference evidence="4" key="1">
    <citation type="submission" date="2022-09" db="EMBL/GenBank/DDBJ databases">
        <title>Fusarium specimens isolated from Avocado Roots.</title>
        <authorList>
            <person name="Stajich J."/>
            <person name="Roper C."/>
            <person name="Heimlech-Rivalta G."/>
        </authorList>
    </citation>
    <scope>NUCLEOTIDE SEQUENCE</scope>
    <source>
        <strain evidence="4">CF00136</strain>
    </source>
</reference>
<protein>
    <recommendedName>
        <fullName evidence="6">Ketoreductase</fullName>
    </recommendedName>
</protein>
<dbReference type="InterPro" id="IPR002347">
    <property type="entry name" value="SDR_fam"/>
</dbReference>
<keyword evidence="3" id="KW-0560">Oxidoreductase</keyword>
<sequence>MTTPSTILITGGNRGIGKGFVQTFLARPSLTVVVAVRDPEHATSRALFDLPTGKGSKLIIVKLDSSVPSDAAQAVAILQKEHGISSLDIVIANAGISSDGGRVRETAVDNINKHFQVNTIGPVVLFQATADLLQASKTGSPTFVAISTLIGSINSMELLAAFPATQSPYGGSKAALNWFIRRLHFEEPWLTSFVFHPGLVETDLAASAIKGSTLRLSDLGAISVETSVTSMVKTIDNATSKLSGTFQNYDGTPLPW</sequence>
<dbReference type="SUPFAM" id="SSF51735">
    <property type="entry name" value="NAD(P)-binding Rossmann-fold domains"/>
    <property type="match status" value="1"/>
</dbReference>
<evidence type="ECO:0008006" key="6">
    <source>
        <dbReference type="Google" id="ProtNLM"/>
    </source>
</evidence>
<evidence type="ECO:0000313" key="4">
    <source>
        <dbReference type="EMBL" id="KAJ4263426.1"/>
    </source>
</evidence>
<comment type="caution">
    <text evidence="4">The sequence shown here is derived from an EMBL/GenBank/DDBJ whole genome shotgun (WGS) entry which is preliminary data.</text>
</comment>
<evidence type="ECO:0000256" key="3">
    <source>
        <dbReference type="ARBA" id="ARBA00023002"/>
    </source>
</evidence>
<dbReference type="GO" id="GO:0005737">
    <property type="term" value="C:cytoplasm"/>
    <property type="evidence" value="ECO:0007669"/>
    <property type="project" value="TreeGrafter"/>
</dbReference>
<comment type="similarity">
    <text evidence="1">Belongs to the short-chain dehydrogenases/reductases (SDR) family.</text>
</comment>
<evidence type="ECO:0000256" key="1">
    <source>
        <dbReference type="ARBA" id="ARBA00006484"/>
    </source>
</evidence>
<dbReference type="GO" id="GO:0016491">
    <property type="term" value="F:oxidoreductase activity"/>
    <property type="evidence" value="ECO:0007669"/>
    <property type="project" value="UniProtKB-KW"/>
</dbReference>
<evidence type="ECO:0000313" key="5">
    <source>
        <dbReference type="Proteomes" id="UP001152049"/>
    </source>
</evidence>
<accession>A0A9W8S1N0</accession>
<evidence type="ECO:0000256" key="2">
    <source>
        <dbReference type="ARBA" id="ARBA00022857"/>
    </source>
</evidence>
<keyword evidence="2" id="KW-0521">NADP</keyword>
<keyword evidence="5" id="KW-1185">Reference proteome</keyword>
<dbReference type="InterPro" id="IPR036291">
    <property type="entry name" value="NAD(P)-bd_dom_sf"/>
</dbReference>
<dbReference type="CDD" id="cd05325">
    <property type="entry name" value="carb_red_sniffer_like_SDR_c"/>
    <property type="match status" value="1"/>
</dbReference>
<dbReference type="Gene3D" id="3.40.50.720">
    <property type="entry name" value="NAD(P)-binding Rossmann-like Domain"/>
    <property type="match status" value="1"/>
</dbReference>
<dbReference type="Proteomes" id="UP001152049">
    <property type="component" value="Unassembled WGS sequence"/>
</dbReference>
<dbReference type="EMBL" id="JAOQAZ010000010">
    <property type="protein sequence ID" value="KAJ4263426.1"/>
    <property type="molecule type" value="Genomic_DNA"/>
</dbReference>